<dbReference type="SUPFAM" id="SSF53474">
    <property type="entry name" value="alpha/beta-Hydrolases"/>
    <property type="match status" value="1"/>
</dbReference>
<dbReference type="InterPro" id="IPR052920">
    <property type="entry name" value="DNA-binding_regulatory"/>
</dbReference>
<dbReference type="Pfam" id="PF00326">
    <property type="entry name" value="Peptidase_S9"/>
    <property type="match status" value="1"/>
</dbReference>
<keyword evidence="3" id="KW-1185">Reference proteome</keyword>
<dbReference type="EMBL" id="AP025564">
    <property type="protein sequence ID" value="BDE96706.1"/>
    <property type="molecule type" value="Genomic_DNA"/>
</dbReference>
<dbReference type="InterPro" id="IPR029058">
    <property type="entry name" value="AB_hydrolase_fold"/>
</dbReference>
<proteinExistence type="predicted"/>
<feature type="domain" description="Peptidase S9 prolyl oligopeptidase catalytic" evidence="1">
    <location>
        <begin position="136"/>
        <end position="338"/>
    </location>
</feature>
<dbReference type="Proteomes" id="UP001320544">
    <property type="component" value="Chromosome"/>
</dbReference>
<dbReference type="InterPro" id="IPR001375">
    <property type="entry name" value="Peptidase_S9_cat"/>
</dbReference>
<name>A0ABN6MJ46_9ACTN</name>
<protein>
    <submittedName>
        <fullName evidence="2">Alpha/beta hydrolase</fullName>
    </submittedName>
</protein>
<sequence length="340" mass="36234">MGTKTRAVIAGAGAALAALYGLSVVLIGNKCVDFALVPGKDGKTGRMRKPDRIGGDLANGSVDASVASLVEANREAMLAKRDAWLSSVEVERVRIKAAGESYDLAGFVYPAKKPTLRWAMLVHGYTNTHADMEYLAAYYADRGYNVLAPDLRAHGESGGDLIGMGWPDRIDLVHWADHLIGRFGEEVSIALHGISMGAAAVCMASGETLPFQVKAVVSDCAFTDLSSMLAGQVKKLYGLPRHPVVDDARIMLKARGGYDIKRASALDQVKKSSTPTLFIHGLSDGFIPASMARELFEACAAPEKRLLIVAGAGHALSAQTDPDLYFDTVFGFLDSKMGEA</sequence>
<evidence type="ECO:0000259" key="1">
    <source>
        <dbReference type="Pfam" id="PF00326"/>
    </source>
</evidence>
<evidence type="ECO:0000313" key="2">
    <source>
        <dbReference type="EMBL" id="BDE96706.1"/>
    </source>
</evidence>
<dbReference type="RefSeq" id="WP_244385924.1">
    <property type="nucleotide sequence ID" value="NZ_AP025564.1"/>
</dbReference>
<evidence type="ECO:0000313" key="3">
    <source>
        <dbReference type="Proteomes" id="UP001320544"/>
    </source>
</evidence>
<dbReference type="GO" id="GO:0016787">
    <property type="term" value="F:hydrolase activity"/>
    <property type="evidence" value="ECO:0007669"/>
    <property type="project" value="UniProtKB-KW"/>
</dbReference>
<gene>
    <name evidence="2" type="primary">yqbF</name>
    <name evidence="2" type="ORF">CE91St30_20390</name>
</gene>
<keyword evidence="2" id="KW-0378">Hydrolase</keyword>
<dbReference type="PANTHER" id="PTHR43358">
    <property type="entry name" value="ALPHA/BETA-HYDROLASE"/>
    <property type="match status" value="1"/>
</dbReference>
<accession>A0ABN6MJ46</accession>
<dbReference type="PANTHER" id="PTHR43358:SF4">
    <property type="entry name" value="ALPHA_BETA HYDROLASE FOLD-1 DOMAIN-CONTAINING PROTEIN"/>
    <property type="match status" value="1"/>
</dbReference>
<dbReference type="Gene3D" id="3.40.50.1820">
    <property type="entry name" value="alpha/beta hydrolase"/>
    <property type="match status" value="1"/>
</dbReference>
<organism evidence="2 3">
    <name type="scientific">Raoultibacter timonensis</name>
    <dbReference type="NCBI Taxonomy" id="1907662"/>
    <lineage>
        <taxon>Bacteria</taxon>
        <taxon>Bacillati</taxon>
        <taxon>Actinomycetota</taxon>
        <taxon>Coriobacteriia</taxon>
        <taxon>Eggerthellales</taxon>
        <taxon>Eggerthellaceae</taxon>
        <taxon>Raoultibacter</taxon>
    </lineage>
</organism>
<reference evidence="2 3" key="1">
    <citation type="submission" date="2022-01" db="EMBL/GenBank/DDBJ databases">
        <title>Novel bile acid biosynthetic pathways are enriched in the microbiome of centenarians.</title>
        <authorList>
            <person name="Sato Y."/>
            <person name="Atarashi K."/>
            <person name="Plichta R.D."/>
            <person name="Arai Y."/>
            <person name="Sasajima S."/>
            <person name="Kearney M.S."/>
            <person name="Suda W."/>
            <person name="Takeshita K."/>
            <person name="Sasaki T."/>
            <person name="Okamoto S."/>
            <person name="Skelly N.A."/>
            <person name="Okamura Y."/>
            <person name="Vlamakis H."/>
            <person name="Li Y."/>
            <person name="Tanoue T."/>
            <person name="Takei H."/>
            <person name="Nittono H."/>
            <person name="Narushima S."/>
            <person name="Irie J."/>
            <person name="Itoh H."/>
            <person name="Moriya K."/>
            <person name="Sugiura Y."/>
            <person name="Suematsu M."/>
            <person name="Moritoki N."/>
            <person name="Shibata S."/>
            <person name="Littman R.D."/>
            <person name="Fischbach A.M."/>
            <person name="Uwamino Y."/>
            <person name="Inoue T."/>
            <person name="Honda A."/>
            <person name="Hattori M."/>
            <person name="Murai T."/>
            <person name="Xavier J.R."/>
            <person name="Hirose N."/>
            <person name="Honda K."/>
        </authorList>
    </citation>
    <scope>NUCLEOTIDE SEQUENCE [LARGE SCALE GENOMIC DNA]</scope>
    <source>
        <strain evidence="2 3">CE91-St30</strain>
    </source>
</reference>